<dbReference type="CDD" id="cd00093">
    <property type="entry name" value="HTH_XRE"/>
    <property type="match status" value="1"/>
</dbReference>
<protein>
    <submittedName>
        <fullName evidence="1">Uncharacterized protein</fullName>
    </submittedName>
</protein>
<dbReference type="EMBL" id="FXTO01000061">
    <property type="protein sequence ID" value="SMO99795.1"/>
    <property type="molecule type" value="Genomic_DNA"/>
</dbReference>
<keyword evidence="2" id="KW-1185">Reference proteome</keyword>
<dbReference type="RefSeq" id="WP_142495097.1">
    <property type="nucleotide sequence ID" value="NZ_FXTO01000061.1"/>
</dbReference>
<organism evidence="1 2">
    <name type="scientific">Thalassovita litoralis</name>
    <dbReference type="NCBI Taxonomy" id="1010611"/>
    <lineage>
        <taxon>Bacteria</taxon>
        <taxon>Pseudomonadati</taxon>
        <taxon>Pseudomonadota</taxon>
        <taxon>Alphaproteobacteria</taxon>
        <taxon>Rhodobacterales</taxon>
        <taxon>Roseobacteraceae</taxon>
        <taxon>Thalassovita</taxon>
    </lineage>
</organism>
<reference evidence="1 2" key="1">
    <citation type="submission" date="2017-05" db="EMBL/GenBank/DDBJ databases">
        <authorList>
            <person name="Varghese N."/>
            <person name="Submissions S."/>
        </authorList>
    </citation>
    <scope>NUCLEOTIDE SEQUENCE [LARGE SCALE GENOMIC DNA]</scope>
    <source>
        <strain evidence="1 2">DSM 29506</strain>
    </source>
</reference>
<dbReference type="InterPro" id="IPR001387">
    <property type="entry name" value="Cro/C1-type_HTH"/>
</dbReference>
<dbReference type="OrthoDB" id="7873348at2"/>
<evidence type="ECO:0000313" key="2">
    <source>
        <dbReference type="Proteomes" id="UP000316030"/>
    </source>
</evidence>
<evidence type="ECO:0000313" key="1">
    <source>
        <dbReference type="EMBL" id="SMO99795.1"/>
    </source>
</evidence>
<dbReference type="SUPFAM" id="SSF47413">
    <property type="entry name" value="lambda repressor-like DNA-binding domains"/>
    <property type="match status" value="1"/>
</dbReference>
<dbReference type="Proteomes" id="UP000316030">
    <property type="component" value="Unassembled WGS sequence"/>
</dbReference>
<sequence>MFRQTSVQDKFFEFFKECSHSKSHNARNSVHVNARNNVHAIHSTACYQIAMKNIWLERLIELVEKDQRSFRELSKAAGCGPNFVQQLIKDRKDPRASQLERLLQALGPGADLYVLTGLQLSNMDLEFLKTVSSLDADGRRAALTVLQKMQDIQSVQGPLRVAQDKEKPKAETSP</sequence>
<dbReference type="GO" id="GO:0003677">
    <property type="term" value="F:DNA binding"/>
    <property type="evidence" value="ECO:0007669"/>
    <property type="project" value="InterPro"/>
</dbReference>
<dbReference type="InterPro" id="IPR010982">
    <property type="entry name" value="Lambda_DNA-bd_dom_sf"/>
</dbReference>
<accession>A0A521FU87</accession>
<dbReference type="AlphaFoldDB" id="A0A521FU87"/>
<gene>
    <name evidence="1" type="ORF">SAMN06265173_1617</name>
</gene>
<proteinExistence type="predicted"/>
<name>A0A521FU87_9RHOB</name>